<accession>A0A9Q0E500</accession>
<dbReference type="EMBL" id="JANIIK010000047">
    <property type="protein sequence ID" value="KAJ3600291.1"/>
    <property type="molecule type" value="Genomic_DNA"/>
</dbReference>
<comment type="caution">
    <text evidence="1">The sequence shown here is derived from an EMBL/GenBank/DDBJ whole genome shotgun (WGS) entry which is preliminary data.</text>
</comment>
<evidence type="ECO:0000313" key="2">
    <source>
        <dbReference type="Proteomes" id="UP001148018"/>
    </source>
</evidence>
<name>A0A9Q0E500_9TELE</name>
<dbReference type="Proteomes" id="UP001148018">
    <property type="component" value="Unassembled WGS sequence"/>
</dbReference>
<dbReference type="AlphaFoldDB" id="A0A9Q0E500"/>
<proteinExistence type="predicted"/>
<evidence type="ECO:0000313" key="1">
    <source>
        <dbReference type="EMBL" id="KAJ3600291.1"/>
    </source>
</evidence>
<reference evidence="1" key="1">
    <citation type="submission" date="2022-07" db="EMBL/GenBank/DDBJ databases">
        <title>Chromosome-level genome of Muraenolepis orangiensis.</title>
        <authorList>
            <person name="Kim J."/>
        </authorList>
    </citation>
    <scope>NUCLEOTIDE SEQUENCE</scope>
    <source>
        <strain evidence="1">KU_S4_2022</strain>
        <tissue evidence="1">Muscle</tissue>
    </source>
</reference>
<organism evidence="1 2">
    <name type="scientific">Muraenolepis orangiensis</name>
    <name type="common">Patagonian moray cod</name>
    <dbReference type="NCBI Taxonomy" id="630683"/>
    <lineage>
        <taxon>Eukaryota</taxon>
        <taxon>Metazoa</taxon>
        <taxon>Chordata</taxon>
        <taxon>Craniata</taxon>
        <taxon>Vertebrata</taxon>
        <taxon>Euteleostomi</taxon>
        <taxon>Actinopterygii</taxon>
        <taxon>Neopterygii</taxon>
        <taxon>Teleostei</taxon>
        <taxon>Neoteleostei</taxon>
        <taxon>Acanthomorphata</taxon>
        <taxon>Zeiogadaria</taxon>
        <taxon>Gadariae</taxon>
        <taxon>Gadiformes</taxon>
        <taxon>Muraenolepidoidei</taxon>
        <taxon>Muraenolepididae</taxon>
        <taxon>Muraenolepis</taxon>
    </lineage>
</organism>
<keyword evidence="2" id="KW-1185">Reference proteome</keyword>
<sequence length="108" mass="11565">MEVLCPQAVLRADLSVESRSNPPLTLFVLKLTSNKLGAVWSQEVEGGDLLGAVPQPEAGGAGGEVQKEVQLRGEGVSRHLVAPGELNHPLLITMFYEAQPLVSRFTAF</sequence>
<gene>
    <name evidence="1" type="ORF">NHX12_031277</name>
</gene>
<protein>
    <submittedName>
        <fullName evidence="1">Uncharacterized protein</fullName>
    </submittedName>
</protein>